<reference evidence="16 17" key="2">
    <citation type="journal article" date="2011" name="Stand. Genomic Sci.">
        <title>Complete genome sequence of Mahella australiensis type strain (50-1 BON).</title>
        <authorList>
            <person name="Sikorski J."/>
            <person name="Teshima H."/>
            <person name="Nolan M."/>
            <person name="Lucas S."/>
            <person name="Hammon N."/>
            <person name="Deshpande S."/>
            <person name="Cheng J.F."/>
            <person name="Pitluck S."/>
            <person name="Liolios K."/>
            <person name="Pagani I."/>
            <person name="Ivanova N."/>
            <person name="Huntemann M."/>
            <person name="Mavromatis K."/>
            <person name="Ovchinikova G."/>
            <person name="Pati A."/>
            <person name="Tapia R."/>
            <person name="Han C."/>
            <person name="Goodwin L."/>
            <person name="Chen A."/>
            <person name="Palaniappan K."/>
            <person name="Land M."/>
            <person name="Hauser L."/>
            <person name="Ngatchou-Djao O.D."/>
            <person name="Rohde M."/>
            <person name="Pukall R."/>
            <person name="Spring S."/>
            <person name="Abt B."/>
            <person name="Goker M."/>
            <person name="Detter J.C."/>
            <person name="Woyke T."/>
            <person name="Bristow J."/>
            <person name="Markowitz V."/>
            <person name="Hugenholtz P."/>
            <person name="Eisen J.A."/>
            <person name="Kyrpides N.C."/>
            <person name="Klenk H.P."/>
            <person name="Lapidus A."/>
        </authorList>
    </citation>
    <scope>NUCLEOTIDE SEQUENCE [LARGE SCALE GENOMIC DNA]</scope>
    <source>
        <strain evidence="17">DSM 15567 / CIP 107919 / 50-1 BON</strain>
    </source>
</reference>
<evidence type="ECO:0000256" key="8">
    <source>
        <dbReference type="ARBA" id="ARBA00023235"/>
    </source>
</evidence>
<evidence type="ECO:0000256" key="7">
    <source>
        <dbReference type="ARBA" id="ARBA00023211"/>
    </source>
</evidence>
<dbReference type="eggNOG" id="COG0696">
    <property type="taxonomic scope" value="Bacteria"/>
</dbReference>
<dbReference type="InterPro" id="IPR006124">
    <property type="entry name" value="Metalloenzyme"/>
</dbReference>
<evidence type="ECO:0000313" key="17">
    <source>
        <dbReference type="Proteomes" id="UP000008457"/>
    </source>
</evidence>
<dbReference type="RefSeq" id="WP_013781098.1">
    <property type="nucleotide sequence ID" value="NC_015520.1"/>
</dbReference>
<dbReference type="GO" id="GO:0006096">
    <property type="term" value="P:glycolytic process"/>
    <property type="evidence" value="ECO:0007669"/>
    <property type="project" value="UniProtKB-UniRule"/>
</dbReference>
<keyword evidence="5 10" id="KW-0479">Metal-binding</keyword>
<dbReference type="InterPro" id="IPR011258">
    <property type="entry name" value="BPG-indep_PGM_N"/>
</dbReference>
<evidence type="ECO:0000256" key="6">
    <source>
        <dbReference type="ARBA" id="ARBA00023152"/>
    </source>
</evidence>
<dbReference type="HAMAP" id="MF_01038">
    <property type="entry name" value="GpmI"/>
    <property type="match status" value="1"/>
</dbReference>
<feature type="binding site" evidence="10 13">
    <location>
        <position position="462"/>
    </location>
    <ligand>
        <name>Mn(2+)</name>
        <dbReference type="ChEBI" id="CHEBI:29035"/>
        <label>1</label>
    </ligand>
</feature>
<feature type="binding site" evidence="10 12">
    <location>
        <position position="335"/>
    </location>
    <ligand>
        <name>substrate</name>
    </ligand>
</feature>
<dbReference type="UniPathway" id="UPA00109">
    <property type="reaction ID" value="UER00186"/>
</dbReference>
<dbReference type="Proteomes" id="UP000008457">
    <property type="component" value="Chromosome"/>
</dbReference>
<feature type="binding site" evidence="10 12">
    <location>
        <position position="191"/>
    </location>
    <ligand>
        <name>substrate</name>
    </ligand>
</feature>
<dbReference type="SUPFAM" id="SSF64158">
    <property type="entry name" value="2,3-Bisphosphoglycerate-independent phosphoglycerate mutase, substrate-binding domain"/>
    <property type="match status" value="1"/>
</dbReference>
<name>F3ZYC7_MAHA5</name>
<evidence type="ECO:0000256" key="3">
    <source>
        <dbReference type="ARBA" id="ARBA00008819"/>
    </source>
</evidence>
<evidence type="ECO:0000256" key="5">
    <source>
        <dbReference type="ARBA" id="ARBA00022723"/>
    </source>
</evidence>
<dbReference type="Pfam" id="PF06415">
    <property type="entry name" value="iPGM_N"/>
    <property type="match status" value="1"/>
</dbReference>
<feature type="binding site" evidence="10 13">
    <location>
        <position position="406"/>
    </location>
    <ligand>
        <name>Mn(2+)</name>
        <dbReference type="ChEBI" id="CHEBI:29035"/>
        <label>1</label>
    </ligand>
</feature>
<comment type="cofactor">
    <cofactor evidence="10">
        <name>Mn(2+)</name>
        <dbReference type="ChEBI" id="CHEBI:29035"/>
    </cofactor>
    <text evidence="10">Binds 2 manganese ions per subunit.</text>
</comment>
<dbReference type="GO" id="GO:0006007">
    <property type="term" value="P:glucose catabolic process"/>
    <property type="evidence" value="ECO:0007669"/>
    <property type="project" value="InterPro"/>
</dbReference>
<keyword evidence="8 10" id="KW-0413">Isomerase</keyword>
<dbReference type="KEGG" id="mas:Mahau_1478"/>
<protein>
    <recommendedName>
        <fullName evidence="9 10">2,3-bisphosphoglycerate-independent phosphoglycerate mutase</fullName>
        <shortName evidence="10">BPG-independent PGAM</shortName>
        <shortName evidence="10">Phosphoglyceromutase</shortName>
        <shortName evidence="10">iPGM</shortName>
        <ecNumber evidence="4 10">5.4.2.12</ecNumber>
    </recommendedName>
</protein>
<evidence type="ECO:0000256" key="4">
    <source>
        <dbReference type="ARBA" id="ARBA00012026"/>
    </source>
</evidence>
<dbReference type="InterPro" id="IPR017850">
    <property type="entry name" value="Alkaline_phosphatase_core_sf"/>
</dbReference>
<feature type="binding site" evidence="10 12">
    <location>
        <position position="123"/>
    </location>
    <ligand>
        <name>substrate</name>
    </ligand>
</feature>
<evidence type="ECO:0000313" key="16">
    <source>
        <dbReference type="EMBL" id="AEE96669.1"/>
    </source>
</evidence>
<dbReference type="CDD" id="cd16010">
    <property type="entry name" value="iPGM"/>
    <property type="match status" value="1"/>
</dbReference>
<feature type="binding site" evidence="10 13">
    <location>
        <position position="62"/>
    </location>
    <ligand>
        <name>Mn(2+)</name>
        <dbReference type="ChEBI" id="CHEBI:29035"/>
        <label>2</label>
    </ligand>
</feature>
<reference evidence="17" key="1">
    <citation type="submission" date="2010-11" db="EMBL/GenBank/DDBJ databases">
        <title>The complete genome of Mahella australiensis DSM 15567.</title>
        <authorList>
            <consortium name="US DOE Joint Genome Institute (JGI-PGF)"/>
            <person name="Lucas S."/>
            <person name="Copeland A."/>
            <person name="Lapidus A."/>
            <person name="Bruce D."/>
            <person name="Goodwin L."/>
            <person name="Pitluck S."/>
            <person name="Kyrpides N."/>
            <person name="Mavromatis K."/>
            <person name="Pagani I."/>
            <person name="Ivanova N."/>
            <person name="Teshima H."/>
            <person name="Brettin T."/>
            <person name="Detter J.C."/>
            <person name="Han C."/>
            <person name="Tapia R."/>
            <person name="Land M."/>
            <person name="Hauser L."/>
            <person name="Markowitz V."/>
            <person name="Cheng J.-F."/>
            <person name="Hugenholtz P."/>
            <person name="Woyke T."/>
            <person name="Wu D."/>
            <person name="Spring S."/>
            <person name="Pukall R."/>
            <person name="Steenblock K."/>
            <person name="Schneider S."/>
            <person name="Klenk H.-P."/>
            <person name="Eisen J.A."/>
        </authorList>
    </citation>
    <scope>NUCLEOTIDE SEQUENCE [LARGE SCALE GENOMIC DNA]</scope>
    <source>
        <strain evidence="17">DSM 15567 / CIP 107919 / 50-1 BON</strain>
    </source>
</reference>
<dbReference type="GO" id="GO:0004619">
    <property type="term" value="F:phosphoglycerate mutase activity"/>
    <property type="evidence" value="ECO:0007669"/>
    <property type="project" value="UniProtKB-UniRule"/>
</dbReference>
<evidence type="ECO:0000256" key="13">
    <source>
        <dbReference type="PIRSR" id="PIRSR001492-3"/>
    </source>
</evidence>
<keyword evidence="6 10" id="KW-0324">Glycolysis</keyword>
<dbReference type="SUPFAM" id="SSF53649">
    <property type="entry name" value="Alkaline phosphatase-like"/>
    <property type="match status" value="1"/>
</dbReference>
<proteinExistence type="inferred from homology"/>
<feature type="binding site" evidence="10 13">
    <location>
        <position position="444"/>
    </location>
    <ligand>
        <name>Mn(2+)</name>
        <dbReference type="ChEBI" id="CHEBI:29035"/>
        <label>2</label>
    </ligand>
</feature>
<comment type="subunit">
    <text evidence="10">Monomer.</text>
</comment>
<comment type="function">
    <text evidence="10">Catalyzes the interconversion of 2-phosphoglycerate and 3-phosphoglycerate.</text>
</comment>
<comment type="similarity">
    <text evidence="3 10">Belongs to the BPG-independent phosphoglycerate mutase family.</text>
</comment>
<dbReference type="AlphaFoldDB" id="F3ZYC7"/>
<dbReference type="FunFam" id="3.40.720.10:FF:000001">
    <property type="entry name" value="2,3-bisphosphoglycerate-independent phosphoglycerate mutase"/>
    <property type="match status" value="1"/>
</dbReference>
<dbReference type="GO" id="GO:0005829">
    <property type="term" value="C:cytosol"/>
    <property type="evidence" value="ECO:0007669"/>
    <property type="project" value="TreeGrafter"/>
</dbReference>
<feature type="domain" description="Metalloenzyme" evidence="14">
    <location>
        <begin position="7"/>
        <end position="501"/>
    </location>
</feature>
<evidence type="ECO:0000259" key="14">
    <source>
        <dbReference type="Pfam" id="PF01676"/>
    </source>
</evidence>
<organism evidence="16 17">
    <name type="scientific">Mahella australiensis (strain DSM 15567 / CIP 107919 / 50-1 BON)</name>
    <dbReference type="NCBI Taxonomy" id="697281"/>
    <lineage>
        <taxon>Bacteria</taxon>
        <taxon>Bacillati</taxon>
        <taxon>Bacillota</taxon>
        <taxon>Clostridia</taxon>
        <taxon>Thermoanaerobacterales</taxon>
        <taxon>Thermoanaerobacterales Family IV. Incertae Sedis</taxon>
        <taxon>Mahella</taxon>
    </lineage>
</organism>
<dbReference type="GO" id="GO:0043937">
    <property type="term" value="P:regulation of sporulation"/>
    <property type="evidence" value="ECO:0007669"/>
    <property type="project" value="UniProtKB-ARBA"/>
</dbReference>
<evidence type="ECO:0000259" key="15">
    <source>
        <dbReference type="Pfam" id="PF06415"/>
    </source>
</evidence>
<evidence type="ECO:0000256" key="11">
    <source>
        <dbReference type="PIRSR" id="PIRSR001492-1"/>
    </source>
</evidence>
<dbReference type="PIRSF" id="PIRSF001492">
    <property type="entry name" value="IPGAM"/>
    <property type="match status" value="1"/>
</dbReference>
<feature type="active site" description="Phosphoserine intermediate" evidence="10 11">
    <location>
        <position position="62"/>
    </location>
</feature>
<dbReference type="HOGENOM" id="CLU_026099_2_0_9"/>
<dbReference type="OrthoDB" id="9800863at2"/>
<dbReference type="STRING" id="697281.Mahau_1478"/>
<dbReference type="InterPro" id="IPR005995">
    <property type="entry name" value="Pgm_bpd_ind"/>
</dbReference>
<dbReference type="GO" id="GO:0030145">
    <property type="term" value="F:manganese ion binding"/>
    <property type="evidence" value="ECO:0007669"/>
    <property type="project" value="UniProtKB-UniRule"/>
</dbReference>
<evidence type="ECO:0000256" key="9">
    <source>
        <dbReference type="ARBA" id="ARBA00071648"/>
    </source>
</evidence>
<feature type="binding site" evidence="10 13">
    <location>
        <position position="12"/>
    </location>
    <ligand>
        <name>Mn(2+)</name>
        <dbReference type="ChEBI" id="CHEBI:29035"/>
        <label>2</label>
    </ligand>
</feature>
<dbReference type="EC" id="5.4.2.12" evidence="4 10"/>
<evidence type="ECO:0000256" key="10">
    <source>
        <dbReference type="HAMAP-Rule" id="MF_01038"/>
    </source>
</evidence>
<dbReference type="Gene3D" id="3.40.1450.10">
    <property type="entry name" value="BPG-independent phosphoglycerate mutase, domain B"/>
    <property type="match status" value="1"/>
</dbReference>
<feature type="binding site" evidence="10 12">
    <location>
        <begin position="153"/>
        <end position="154"/>
    </location>
    <ligand>
        <name>substrate</name>
    </ligand>
</feature>
<feature type="binding site" evidence="10 13">
    <location>
        <position position="443"/>
    </location>
    <ligand>
        <name>Mn(2+)</name>
        <dbReference type="ChEBI" id="CHEBI:29035"/>
        <label>2</label>
    </ligand>
</feature>
<dbReference type="EMBL" id="CP002360">
    <property type="protein sequence ID" value="AEE96669.1"/>
    <property type="molecule type" value="Genomic_DNA"/>
</dbReference>
<feature type="domain" description="BPG-independent PGAM N-terminal" evidence="15">
    <location>
        <begin position="82"/>
        <end position="297"/>
    </location>
</feature>
<comment type="catalytic activity">
    <reaction evidence="1 10">
        <text>(2R)-2-phosphoglycerate = (2R)-3-phosphoglycerate</text>
        <dbReference type="Rhea" id="RHEA:15901"/>
        <dbReference type="ChEBI" id="CHEBI:58272"/>
        <dbReference type="ChEBI" id="CHEBI:58289"/>
        <dbReference type="EC" id="5.4.2.12"/>
    </reaction>
</comment>
<evidence type="ECO:0000256" key="1">
    <source>
        <dbReference type="ARBA" id="ARBA00000370"/>
    </source>
</evidence>
<feature type="binding site" evidence="10 13">
    <location>
        <position position="402"/>
    </location>
    <ligand>
        <name>Mn(2+)</name>
        <dbReference type="ChEBI" id="CHEBI:29035"/>
        <label>1</label>
    </ligand>
</feature>
<comment type="pathway">
    <text evidence="2 10">Carbohydrate degradation; glycolysis; pyruvate from D-glyceraldehyde 3-phosphate: step 3/5.</text>
</comment>
<evidence type="ECO:0000256" key="12">
    <source>
        <dbReference type="PIRSR" id="PIRSR001492-2"/>
    </source>
</evidence>
<feature type="binding site" evidence="10 12">
    <location>
        <begin position="260"/>
        <end position="263"/>
    </location>
    <ligand>
        <name>substrate</name>
    </ligand>
</feature>
<keyword evidence="17" id="KW-1185">Reference proteome</keyword>
<dbReference type="Pfam" id="PF01676">
    <property type="entry name" value="Metalloenzyme"/>
    <property type="match status" value="1"/>
</dbReference>
<dbReference type="Gene3D" id="3.40.720.10">
    <property type="entry name" value="Alkaline Phosphatase, subunit A"/>
    <property type="match status" value="1"/>
</dbReference>
<dbReference type="PANTHER" id="PTHR31637:SF0">
    <property type="entry name" value="2,3-BISPHOSPHOGLYCERATE-INDEPENDENT PHOSPHOGLYCERATE MUTASE"/>
    <property type="match status" value="1"/>
</dbReference>
<feature type="binding site" evidence="10 12">
    <location>
        <position position="185"/>
    </location>
    <ligand>
        <name>substrate</name>
    </ligand>
</feature>
<dbReference type="PANTHER" id="PTHR31637">
    <property type="entry name" value="2,3-BISPHOSPHOGLYCERATE-INDEPENDENT PHOSPHOGLYCERATE MUTASE"/>
    <property type="match status" value="1"/>
</dbReference>
<dbReference type="NCBIfam" id="TIGR01307">
    <property type="entry name" value="pgm_bpd_ind"/>
    <property type="match status" value="1"/>
</dbReference>
<accession>F3ZYC7</accession>
<dbReference type="FunFam" id="3.40.1450.10:FF:000001">
    <property type="entry name" value="2,3-bisphosphoglycerate-independent phosphoglycerate mutase"/>
    <property type="match status" value="1"/>
</dbReference>
<sequence length="513" mass="56999">MPKDLAMLIILDGFGISKAREGNAIYAANRPNLTNYWNIYPHTTIYASGLDVGLPEGQMGNSEVGHLNIGAGRIVYQDLVRITKDIKEGPFFENPEFLAAIENAKNRNSALHLMGLVSDGGVHSHIEHLYALLELAKNHGLQKVYVHCFLDGRDVPPASAKIYIEALQSKINELGIGDIATVMGRYYAMDRDKRWDRVKKAYDAMVLGEGYKAVSGLDAVDMAYNRGETDEFVVPTVIEKDGRPVATIQPHDSIIFFNFRADRAREITSSFIKPDFDGFERAKGYFPVFFVSMTQYDATFTNISYAYPPQELKNTFGEYISGLGLKQLRIAETEKYAHVTFFFNGGVEQPNEGEDRVLIPSPKVATYDLKPEMSAFQVTEEVIRRIESDKYDTIIINYANPDMVGHTGIMEAAVAAIEAVDKCVGRVVETVRGHGGKVIITADHGNAEQMVDYATGEPFTAHTSNPVPFVLVDDKRKTVKLREQGRLADVIPTLLEIMNVQKPAEMSGQSLIV</sequence>
<gene>
    <name evidence="10" type="primary">gpmI</name>
    <name evidence="16" type="ordered locus">Mahau_1478</name>
</gene>
<keyword evidence="7 10" id="KW-0464">Manganese</keyword>
<dbReference type="InterPro" id="IPR036646">
    <property type="entry name" value="PGAM_B_sf"/>
</dbReference>
<evidence type="ECO:0000256" key="2">
    <source>
        <dbReference type="ARBA" id="ARBA00004798"/>
    </source>
</evidence>